<evidence type="ECO:0000256" key="3">
    <source>
        <dbReference type="RuleBase" id="RU003939"/>
    </source>
</evidence>
<dbReference type="RefSeq" id="WP_094161985.1">
    <property type="nucleotide sequence ID" value="NZ_LT592171.1"/>
</dbReference>
<dbReference type="Proteomes" id="UP000214566">
    <property type="component" value="Unassembled WGS sequence"/>
</dbReference>
<gene>
    <name evidence="5" type="primary">himD</name>
    <name evidence="5" type="ORF">THIARS_90197</name>
</gene>
<dbReference type="GO" id="GO:0003677">
    <property type="term" value="F:DNA binding"/>
    <property type="evidence" value="ECO:0007669"/>
    <property type="project" value="UniProtKB-KW"/>
</dbReference>
<feature type="compositionally biased region" description="Basic and acidic residues" evidence="4">
    <location>
        <begin position="91"/>
        <end position="109"/>
    </location>
</feature>
<keyword evidence="6" id="KW-1185">Reference proteome</keyword>
<evidence type="ECO:0000256" key="4">
    <source>
        <dbReference type="SAM" id="MobiDB-lite"/>
    </source>
</evidence>
<dbReference type="GO" id="GO:0030527">
    <property type="term" value="F:structural constituent of chromatin"/>
    <property type="evidence" value="ECO:0007669"/>
    <property type="project" value="InterPro"/>
</dbReference>
<evidence type="ECO:0000313" key="5">
    <source>
        <dbReference type="EMBL" id="SBP90047.1"/>
    </source>
</evidence>
<dbReference type="Pfam" id="PF00216">
    <property type="entry name" value="Bac_DNA_binding"/>
    <property type="match status" value="1"/>
</dbReference>
<dbReference type="PRINTS" id="PR01727">
    <property type="entry name" value="DNABINDINGHU"/>
</dbReference>
<accession>A0A238D9Q9</accession>
<dbReference type="PANTHER" id="PTHR33175:SF5">
    <property type="entry name" value="INTEGRATION HOST FACTOR SUBUNIT BETA"/>
    <property type="match status" value="1"/>
</dbReference>
<dbReference type="GO" id="GO:0005829">
    <property type="term" value="C:cytosol"/>
    <property type="evidence" value="ECO:0007669"/>
    <property type="project" value="TreeGrafter"/>
</dbReference>
<proteinExistence type="inferred from homology"/>
<sequence length="109" mass="12627">MNRSDLIARLHTCFPNLRQRDVEEATEVILGGIVQSLVKGKRVEIRNFGSFRVTVIQPRMTRNPRTGETFLRQRTRLPRFRAGKPLQVLDPRSDGHVHRLEPRISSDAR</sequence>
<dbReference type="AlphaFoldDB" id="A0A238D9Q9"/>
<keyword evidence="2" id="KW-0238">DNA-binding</keyword>
<dbReference type="OrthoDB" id="9799835at2"/>
<dbReference type="InterPro" id="IPR000119">
    <property type="entry name" value="Hist_DNA-bd"/>
</dbReference>
<dbReference type="PANTHER" id="PTHR33175">
    <property type="entry name" value="DNA-BINDING PROTEIN HU"/>
    <property type="match status" value="1"/>
</dbReference>
<reference evidence="5 6" key="1">
    <citation type="submission" date="2016-06" db="EMBL/GenBank/DDBJ databases">
        <authorList>
            <person name="Kjaerup R.B."/>
            <person name="Dalgaard T.S."/>
            <person name="Juul-Madsen H.R."/>
        </authorList>
    </citation>
    <scope>NUCLEOTIDE SEQUENCE [LARGE SCALE GENOMIC DNA]</scope>
    <source>
        <strain evidence="5 6">DSM 16361</strain>
    </source>
</reference>
<dbReference type="EMBL" id="FLMQ01000058">
    <property type="protein sequence ID" value="SBP90047.1"/>
    <property type="molecule type" value="Genomic_DNA"/>
</dbReference>
<dbReference type="CDD" id="cd13836">
    <property type="entry name" value="IHF_B"/>
    <property type="match status" value="1"/>
</dbReference>
<name>A0A238D9Q9_THIDL</name>
<evidence type="ECO:0000256" key="1">
    <source>
        <dbReference type="ARBA" id="ARBA00010529"/>
    </source>
</evidence>
<evidence type="ECO:0000256" key="2">
    <source>
        <dbReference type="ARBA" id="ARBA00023125"/>
    </source>
</evidence>
<evidence type="ECO:0000313" key="6">
    <source>
        <dbReference type="Proteomes" id="UP000214566"/>
    </source>
</evidence>
<protein>
    <submittedName>
        <fullName evidence="5">Integration host factor subunit beta (IHF-beta)</fullName>
    </submittedName>
</protein>
<dbReference type="InterPro" id="IPR010992">
    <property type="entry name" value="IHF-like_DNA-bd_dom_sf"/>
</dbReference>
<dbReference type="SMART" id="SM00411">
    <property type="entry name" value="BHL"/>
    <property type="match status" value="1"/>
</dbReference>
<dbReference type="SUPFAM" id="SSF47729">
    <property type="entry name" value="IHF-like DNA-binding proteins"/>
    <property type="match status" value="1"/>
</dbReference>
<dbReference type="Gene3D" id="4.10.520.10">
    <property type="entry name" value="IHF-like DNA-binding proteins"/>
    <property type="match status" value="1"/>
</dbReference>
<comment type="similarity">
    <text evidence="1 3">Belongs to the bacterial histone-like protein family.</text>
</comment>
<feature type="region of interest" description="Disordered" evidence="4">
    <location>
        <begin position="85"/>
        <end position="109"/>
    </location>
</feature>
<organism evidence="5 6">
    <name type="scientific">Thiomonas delicata</name>
    <name type="common">Thiomonas cuprina</name>
    <dbReference type="NCBI Taxonomy" id="364030"/>
    <lineage>
        <taxon>Bacteria</taxon>
        <taxon>Pseudomonadati</taxon>
        <taxon>Pseudomonadota</taxon>
        <taxon>Betaproteobacteria</taxon>
        <taxon>Burkholderiales</taxon>
        <taxon>Thiomonas</taxon>
    </lineage>
</organism>